<proteinExistence type="inferred from homology"/>
<dbReference type="RefSeq" id="WP_052154207.1">
    <property type="nucleotide sequence ID" value="NZ_JACEIP010000002.1"/>
</dbReference>
<gene>
    <name evidence="8" type="ORF">H1164_01665</name>
</gene>
<protein>
    <submittedName>
        <fullName evidence="8">C40 family peptidase</fullName>
    </submittedName>
</protein>
<dbReference type="AlphaFoldDB" id="A0A7W1X7W6"/>
<feature type="compositionally biased region" description="Polar residues" evidence="5">
    <location>
        <begin position="75"/>
        <end position="96"/>
    </location>
</feature>
<keyword evidence="2" id="KW-0645">Protease</keyword>
<dbReference type="Pfam" id="PF00877">
    <property type="entry name" value="NLPC_P60"/>
    <property type="match status" value="1"/>
</dbReference>
<dbReference type="SUPFAM" id="SSF54001">
    <property type="entry name" value="Cysteine proteinases"/>
    <property type="match status" value="1"/>
</dbReference>
<dbReference type="InterPro" id="IPR000064">
    <property type="entry name" value="NLP_P60_dom"/>
</dbReference>
<evidence type="ECO:0000313" key="8">
    <source>
        <dbReference type="EMBL" id="MBA4541614.1"/>
    </source>
</evidence>
<evidence type="ECO:0000259" key="7">
    <source>
        <dbReference type="PROSITE" id="PS51935"/>
    </source>
</evidence>
<organism evidence="8 9">
    <name type="scientific">Thermoactinomyces daqus</name>
    <dbReference type="NCBI Taxonomy" id="1329516"/>
    <lineage>
        <taxon>Bacteria</taxon>
        <taxon>Bacillati</taxon>
        <taxon>Bacillota</taxon>
        <taxon>Bacilli</taxon>
        <taxon>Bacillales</taxon>
        <taxon>Thermoactinomycetaceae</taxon>
        <taxon>Thermoactinomyces</taxon>
    </lineage>
</organism>
<feature type="region of interest" description="Disordered" evidence="5">
    <location>
        <begin position="72"/>
        <end position="108"/>
    </location>
</feature>
<reference evidence="8 9" key="1">
    <citation type="submission" date="2020-07" db="EMBL/GenBank/DDBJ databases">
        <authorList>
            <person name="Feng H."/>
        </authorList>
    </citation>
    <scope>NUCLEOTIDE SEQUENCE [LARGE SCALE GENOMIC DNA]</scope>
    <source>
        <strain evidence="9">s-11</strain>
    </source>
</reference>
<evidence type="ECO:0000256" key="3">
    <source>
        <dbReference type="ARBA" id="ARBA00022801"/>
    </source>
</evidence>
<dbReference type="PROSITE" id="PS51935">
    <property type="entry name" value="NLPC_P60"/>
    <property type="match status" value="1"/>
</dbReference>
<name>A0A7W1X7W6_9BACL</name>
<evidence type="ECO:0000256" key="5">
    <source>
        <dbReference type="SAM" id="MobiDB-lite"/>
    </source>
</evidence>
<dbReference type="PANTHER" id="PTHR47053">
    <property type="entry name" value="MUREIN DD-ENDOPEPTIDASE MEPH-RELATED"/>
    <property type="match status" value="1"/>
</dbReference>
<evidence type="ECO:0000256" key="4">
    <source>
        <dbReference type="ARBA" id="ARBA00022807"/>
    </source>
</evidence>
<keyword evidence="9" id="KW-1185">Reference proteome</keyword>
<dbReference type="GO" id="GO:0006508">
    <property type="term" value="P:proteolysis"/>
    <property type="evidence" value="ECO:0007669"/>
    <property type="project" value="UniProtKB-KW"/>
</dbReference>
<sequence length="237" mass="25817">MRNNKGIKKTVWTVAASLMVTGLMPTGISHAATLNATSENSSFLSSVFSKVGLEWVFDNSRAISNSSEVKDKTFTPVSNNESAQTPVQAPAQNKPVQGTEKEQSNGHRLQVADNIIKLGKQYLGTPYRLGSPSGVTSTFDCSSFVQYVYGKNGIHLPRTSREQAHVGKTIPRSQIQKGDLLFFSTSHSHGKIGHVAIYVGDNKILHTWGPGGVRFDSLSTPWLDKGYITAKRVIPDK</sequence>
<evidence type="ECO:0000256" key="6">
    <source>
        <dbReference type="SAM" id="SignalP"/>
    </source>
</evidence>
<dbReference type="PANTHER" id="PTHR47053:SF1">
    <property type="entry name" value="MUREIN DD-ENDOPEPTIDASE MEPH-RELATED"/>
    <property type="match status" value="1"/>
</dbReference>
<dbReference type="GO" id="GO:0008234">
    <property type="term" value="F:cysteine-type peptidase activity"/>
    <property type="evidence" value="ECO:0007669"/>
    <property type="project" value="UniProtKB-KW"/>
</dbReference>
<dbReference type="Proteomes" id="UP000530514">
    <property type="component" value="Unassembled WGS sequence"/>
</dbReference>
<keyword evidence="6" id="KW-0732">Signal</keyword>
<accession>A0A7W1X7W6</accession>
<evidence type="ECO:0000313" key="9">
    <source>
        <dbReference type="Proteomes" id="UP000530514"/>
    </source>
</evidence>
<dbReference type="EMBL" id="JACEIP010000002">
    <property type="protein sequence ID" value="MBA4541614.1"/>
    <property type="molecule type" value="Genomic_DNA"/>
</dbReference>
<evidence type="ECO:0000256" key="2">
    <source>
        <dbReference type="ARBA" id="ARBA00022670"/>
    </source>
</evidence>
<feature type="chain" id="PRO_5031143486" evidence="6">
    <location>
        <begin position="32"/>
        <end position="237"/>
    </location>
</feature>
<feature type="domain" description="NlpC/P60" evidence="7">
    <location>
        <begin position="109"/>
        <end position="234"/>
    </location>
</feature>
<dbReference type="InterPro" id="IPR038765">
    <property type="entry name" value="Papain-like_cys_pep_sf"/>
</dbReference>
<feature type="signal peptide" evidence="6">
    <location>
        <begin position="1"/>
        <end position="31"/>
    </location>
</feature>
<evidence type="ECO:0000256" key="1">
    <source>
        <dbReference type="ARBA" id="ARBA00007074"/>
    </source>
</evidence>
<keyword evidence="3" id="KW-0378">Hydrolase</keyword>
<keyword evidence="4" id="KW-0788">Thiol protease</keyword>
<comment type="caution">
    <text evidence="8">The sequence shown here is derived from an EMBL/GenBank/DDBJ whole genome shotgun (WGS) entry which is preliminary data.</text>
</comment>
<dbReference type="OrthoDB" id="9813118at2"/>
<dbReference type="InterPro" id="IPR051202">
    <property type="entry name" value="Peptidase_C40"/>
</dbReference>
<dbReference type="Gene3D" id="3.90.1720.10">
    <property type="entry name" value="endopeptidase domain like (from Nostoc punctiforme)"/>
    <property type="match status" value="1"/>
</dbReference>
<comment type="similarity">
    <text evidence="1">Belongs to the peptidase C40 family.</text>
</comment>